<keyword evidence="2" id="KW-1185">Reference proteome</keyword>
<organism evidence="1 2">
    <name type="scientific">Skermanella stibiiresistens SB22</name>
    <dbReference type="NCBI Taxonomy" id="1385369"/>
    <lineage>
        <taxon>Bacteria</taxon>
        <taxon>Pseudomonadati</taxon>
        <taxon>Pseudomonadota</taxon>
        <taxon>Alphaproteobacteria</taxon>
        <taxon>Rhodospirillales</taxon>
        <taxon>Azospirillaceae</taxon>
        <taxon>Skermanella</taxon>
    </lineage>
</organism>
<comment type="caution">
    <text evidence="1">The sequence shown here is derived from an EMBL/GenBank/DDBJ whole genome shotgun (WGS) entry which is preliminary data.</text>
</comment>
<evidence type="ECO:0000313" key="2">
    <source>
        <dbReference type="Proteomes" id="UP000019486"/>
    </source>
</evidence>
<name>W9GS73_9PROT</name>
<sequence>MCELFLVWVVTIGDIAEGSTKFEVGHQRFRRF</sequence>
<dbReference type="Proteomes" id="UP000019486">
    <property type="component" value="Unassembled WGS sequence"/>
</dbReference>
<evidence type="ECO:0000313" key="1">
    <source>
        <dbReference type="EMBL" id="EWY36604.1"/>
    </source>
</evidence>
<accession>W9GS73</accession>
<protein>
    <submittedName>
        <fullName evidence="1">Uncharacterized protein</fullName>
    </submittedName>
</protein>
<dbReference type="EMBL" id="AVFL01000039">
    <property type="protein sequence ID" value="EWY36604.1"/>
    <property type="molecule type" value="Genomic_DNA"/>
</dbReference>
<dbReference type="STRING" id="1385369.N825_09795"/>
<dbReference type="AlphaFoldDB" id="W9GS73"/>
<proteinExistence type="predicted"/>
<gene>
    <name evidence="1" type="ORF">N825_09795</name>
</gene>
<reference evidence="1 2" key="1">
    <citation type="submission" date="2013-08" db="EMBL/GenBank/DDBJ databases">
        <title>The genome sequence of Skermanella stibiiresistens.</title>
        <authorList>
            <person name="Zhu W."/>
            <person name="Wang G."/>
        </authorList>
    </citation>
    <scope>NUCLEOTIDE SEQUENCE [LARGE SCALE GENOMIC DNA]</scope>
    <source>
        <strain evidence="1 2">SB22</strain>
    </source>
</reference>